<dbReference type="InterPro" id="IPR027417">
    <property type="entry name" value="P-loop_NTPase"/>
</dbReference>
<name>A0A7N0T799_KALFE</name>
<evidence type="ECO:0000256" key="1">
    <source>
        <dbReference type="ARBA" id="ARBA00007921"/>
    </source>
</evidence>
<dbReference type="EnsemblPlants" id="Kaladp0024s0593.1.v1.1">
    <property type="protein sequence ID" value="Kaladp0024s0593.1.v1.1"/>
    <property type="gene ID" value="Kaladp0024s0593.v1.1"/>
</dbReference>
<dbReference type="PANTHER" id="PTHR42698">
    <property type="entry name" value="GTPASE ERA"/>
    <property type="match status" value="1"/>
</dbReference>
<dbReference type="GO" id="GO:0000028">
    <property type="term" value="P:ribosomal small subunit assembly"/>
    <property type="evidence" value="ECO:0007669"/>
    <property type="project" value="TreeGrafter"/>
</dbReference>
<dbReference type="PROSITE" id="PS51713">
    <property type="entry name" value="G_ERA"/>
    <property type="match status" value="1"/>
</dbReference>
<dbReference type="AlphaFoldDB" id="A0A7N0T799"/>
<dbReference type="GO" id="GO:0019843">
    <property type="term" value="F:rRNA binding"/>
    <property type="evidence" value="ECO:0007669"/>
    <property type="project" value="TreeGrafter"/>
</dbReference>
<evidence type="ECO:0000313" key="5">
    <source>
        <dbReference type="Proteomes" id="UP000594263"/>
    </source>
</evidence>
<accession>A0A7N0T799</accession>
<proteinExistence type="inferred from homology"/>
<dbReference type="InterPro" id="IPR006073">
    <property type="entry name" value="GTP-bd"/>
</dbReference>
<dbReference type="GO" id="GO:0043024">
    <property type="term" value="F:ribosomal small subunit binding"/>
    <property type="evidence" value="ECO:0007669"/>
    <property type="project" value="TreeGrafter"/>
</dbReference>
<dbReference type="Pfam" id="PF01926">
    <property type="entry name" value="MMR_HSR1"/>
    <property type="match status" value="1"/>
</dbReference>
<dbReference type="InterPro" id="IPR005225">
    <property type="entry name" value="Small_GTP-bd"/>
</dbReference>
<protein>
    <recommendedName>
        <fullName evidence="3">Era-type G domain-containing protein</fullName>
    </recommendedName>
</protein>
<dbReference type="GO" id="GO:0097177">
    <property type="term" value="F:mitochondrial ribosome binding"/>
    <property type="evidence" value="ECO:0007669"/>
    <property type="project" value="EnsemblPlants"/>
</dbReference>
<evidence type="ECO:0000256" key="2">
    <source>
        <dbReference type="PROSITE-ProRule" id="PRU01050"/>
    </source>
</evidence>
<dbReference type="OMA" id="HETQKSK"/>
<dbReference type="PANTHER" id="PTHR42698:SF1">
    <property type="entry name" value="GTPASE ERA, MITOCHONDRIAL"/>
    <property type="match status" value="1"/>
</dbReference>
<organism evidence="4 5">
    <name type="scientific">Kalanchoe fedtschenkoi</name>
    <name type="common">Lavender scallops</name>
    <name type="synonym">South American air plant</name>
    <dbReference type="NCBI Taxonomy" id="63787"/>
    <lineage>
        <taxon>Eukaryota</taxon>
        <taxon>Viridiplantae</taxon>
        <taxon>Streptophyta</taxon>
        <taxon>Embryophyta</taxon>
        <taxon>Tracheophyta</taxon>
        <taxon>Spermatophyta</taxon>
        <taxon>Magnoliopsida</taxon>
        <taxon>eudicotyledons</taxon>
        <taxon>Gunneridae</taxon>
        <taxon>Pentapetalae</taxon>
        <taxon>Saxifragales</taxon>
        <taxon>Crassulaceae</taxon>
        <taxon>Kalanchoe</taxon>
    </lineage>
</organism>
<dbReference type="Gramene" id="Kaladp0024s0593.1.v1.1">
    <property type="protein sequence ID" value="Kaladp0024s0593.1.v1.1"/>
    <property type="gene ID" value="Kaladp0024s0593.v1.1"/>
</dbReference>
<comment type="similarity">
    <text evidence="1 2">Belongs to the TRAFAC class TrmE-Era-EngA-EngB-Septin-like GTPase superfamily. Era GTPase family.</text>
</comment>
<evidence type="ECO:0000313" key="4">
    <source>
        <dbReference type="EnsemblPlants" id="Kaladp0024s0593.1.v1.1"/>
    </source>
</evidence>
<dbReference type="Proteomes" id="UP000594263">
    <property type="component" value="Unplaced"/>
</dbReference>
<sequence>MKGFRALRTLSSISSKPDSLTACFRFYSAPDAASDDSENDAVFDSSHFALPKGLASSDNPTWDDRYRHRVKKHIFQEQIQDKQALQEQEKLKRDRANALLARTLLDVAITPNYDEDHDEIKEEDQKSLSVGIVGAPNAGKSALTNFMVGTKVSAVSRKINTTTHEVLGVMTKGDTQICFFDTPGLMLTKGGYPHKDMKVRVESVWSAVELYDVLIVIFDVHRHLTRLVTSQGLL</sequence>
<reference evidence="4" key="1">
    <citation type="submission" date="2021-01" db="UniProtKB">
        <authorList>
            <consortium name="EnsemblPlants"/>
        </authorList>
    </citation>
    <scope>IDENTIFICATION</scope>
</reference>
<dbReference type="GO" id="GO:0005739">
    <property type="term" value="C:mitochondrion"/>
    <property type="evidence" value="ECO:0007669"/>
    <property type="project" value="EnsemblPlants"/>
</dbReference>
<dbReference type="Gene3D" id="3.40.50.300">
    <property type="entry name" value="P-loop containing nucleotide triphosphate hydrolases"/>
    <property type="match status" value="1"/>
</dbReference>
<feature type="domain" description="Era-type G" evidence="3">
    <location>
        <begin position="126"/>
        <end position="234"/>
    </location>
</feature>
<keyword evidence="5" id="KW-1185">Reference proteome</keyword>
<dbReference type="SUPFAM" id="SSF52540">
    <property type="entry name" value="P-loop containing nucleoside triphosphate hydrolases"/>
    <property type="match status" value="1"/>
</dbReference>
<dbReference type="InterPro" id="IPR005662">
    <property type="entry name" value="GTPase_Era-like"/>
</dbReference>
<dbReference type="GO" id="GO:0005525">
    <property type="term" value="F:GTP binding"/>
    <property type="evidence" value="ECO:0007669"/>
    <property type="project" value="InterPro"/>
</dbReference>
<evidence type="ECO:0000259" key="3">
    <source>
        <dbReference type="PROSITE" id="PS51713"/>
    </source>
</evidence>
<dbReference type="NCBIfam" id="TIGR00231">
    <property type="entry name" value="small_GTP"/>
    <property type="match status" value="1"/>
</dbReference>
<comment type="caution">
    <text evidence="2">Lacks conserved residue(s) required for the propagation of feature annotation.</text>
</comment>
<dbReference type="InterPro" id="IPR030388">
    <property type="entry name" value="G_ERA_dom"/>
</dbReference>